<feature type="domain" description="Formyl transferase C-terminal" evidence="7">
    <location>
        <begin position="209"/>
        <end position="307"/>
    </location>
</feature>
<dbReference type="InterPro" id="IPR005793">
    <property type="entry name" value="Formyl_trans_C"/>
</dbReference>
<dbReference type="InterPro" id="IPR005794">
    <property type="entry name" value="Fmt"/>
</dbReference>
<comment type="function">
    <text evidence="5">Attaches a formyl group to the free amino group of methionyl-tRNA(fMet). The formyl group appears to play a dual role in the initiator identity of N-formylmethionyl-tRNA by promoting its recognition by IF2 and preventing the misappropriation of this tRNA by the elongation apparatus.</text>
</comment>
<dbReference type="Pfam" id="PF00551">
    <property type="entry name" value="Formyl_trans_N"/>
    <property type="match status" value="1"/>
</dbReference>
<dbReference type="GO" id="GO:0005829">
    <property type="term" value="C:cytosol"/>
    <property type="evidence" value="ECO:0007669"/>
    <property type="project" value="TreeGrafter"/>
</dbReference>
<name>Q5EU81_9GAMM</name>
<evidence type="ECO:0000256" key="5">
    <source>
        <dbReference type="HAMAP-Rule" id="MF_00182"/>
    </source>
</evidence>
<dbReference type="PANTHER" id="PTHR11138:SF5">
    <property type="entry name" value="METHIONYL-TRNA FORMYLTRANSFERASE, MITOCHONDRIAL"/>
    <property type="match status" value="1"/>
</dbReference>
<evidence type="ECO:0000259" key="6">
    <source>
        <dbReference type="Pfam" id="PF00551"/>
    </source>
</evidence>
<organism evidence="8">
    <name type="scientific">Buchnera aphidicola</name>
    <name type="common">Cinara cedri</name>
    <dbReference type="NCBI Taxonomy" id="261318"/>
    <lineage>
        <taxon>Bacteria</taxon>
        <taxon>Pseudomonadati</taxon>
        <taxon>Pseudomonadota</taxon>
        <taxon>Gammaproteobacteria</taxon>
        <taxon>Enterobacterales</taxon>
        <taxon>Erwiniaceae</taxon>
        <taxon>Buchnera</taxon>
    </lineage>
</organism>
<dbReference type="SUPFAM" id="SSF53328">
    <property type="entry name" value="Formyltransferase"/>
    <property type="match status" value="1"/>
</dbReference>
<feature type="binding site" evidence="5">
    <location>
        <begin position="114"/>
        <end position="117"/>
    </location>
    <ligand>
        <name>(6S)-5,6,7,8-tetrahydrofolate</name>
        <dbReference type="ChEBI" id="CHEBI:57453"/>
    </ligand>
</feature>
<dbReference type="Pfam" id="PF02911">
    <property type="entry name" value="Formyl_trans_C"/>
    <property type="match status" value="1"/>
</dbReference>
<evidence type="ECO:0000256" key="2">
    <source>
        <dbReference type="ARBA" id="ARBA00012261"/>
    </source>
</evidence>
<keyword evidence="4 5" id="KW-0648">Protein biosynthesis</keyword>
<dbReference type="InterPro" id="IPR036477">
    <property type="entry name" value="Formyl_transf_N_sf"/>
</dbReference>
<dbReference type="SUPFAM" id="SSF50486">
    <property type="entry name" value="FMT C-terminal domain-like"/>
    <property type="match status" value="1"/>
</dbReference>
<dbReference type="InterPro" id="IPR011034">
    <property type="entry name" value="Formyl_transferase-like_C_sf"/>
</dbReference>
<evidence type="ECO:0000259" key="7">
    <source>
        <dbReference type="Pfam" id="PF02911"/>
    </source>
</evidence>
<dbReference type="Gene3D" id="3.40.50.12230">
    <property type="match status" value="1"/>
</dbReference>
<evidence type="ECO:0000256" key="3">
    <source>
        <dbReference type="ARBA" id="ARBA00022679"/>
    </source>
</evidence>
<evidence type="ECO:0000256" key="4">
    <source>
        <dbReference type="ARBA" id="ARBA00022917"/>
    </source>
</evidence>
<keyword evidence="3 5" id="KW-0808">Transferase</keyword>
<dbReference type="EC" id="2.1.2.9" evidence="2 5"/>
<dbReference type="HAMAP" id="MF_00182">
    <property type="entry name" value="Formyl_trans"/>
    <property type="match status" value="1"/>
</dbReference>
<feature type="domain" description="Formyl transferase N-terminal" evidence="6">
    <location>
        <begin position="7"/>
        <end position="175"/>
    </location>
</feature>
<accession>Q5EU81</accession>
<dbReference type="CDD" id="cd08704">
    <property type="entry name" value="Met_tRNA_FMT_C"/>
    <property type="match status" value="1"/>
</dbReference>
<comment type="catalytic activity">
    <reaction evidence="5">
        <text>L-methionyl-tRNA(fMet) + (6R)-10-formyltetrahydrofolate = N-formyl-L-methionyl-tRNA(fMet) + (6S)-5,6,7,8-tetrahydrofolate + H(+)</text>
        <dbReference type="Rhea" id="RHEA:24380"/>
        <dbReference type="Rhea" id="RHEA-COMP:9952"/>
        <dbReference type="Rhea" id="RHEA-COMP:9953"/>
        <dbReference type="ChEBI" id="CHEBI:15378"/>
        <dbReference type="ChEBI" id="CHEBI:57453"/>
        <dbReference type="ChEBI" id="CHEBI:78530"/>
        <dbReference type="ChEBI" id="CHEBI:78844"/>
        <dbReference type="ChEBI" id="CHEBI:195366"/>
        <dbReference type="EC" id="2.1.2.9"/>
    </reaction>
</comment>
<dbReference type="CDD" id="cd08646">
    <property type="entry name" value="FMT_core_Met-tRNA-FMT_N"/>
    <property type="match status" value="1"/>
</dbReference>
<dbReference type="InterPro" id="IPR002376">
    <property type="entry name" value="Formyl_transf_N"/>
</dbReference>
<reference evidence="8" key="1">
    <citation type="journal article" date="2005" name="Gene">
        <title>Comparative analysis of two genomic regions among four strains of Buchnera aphidicola, primary endosymbiont of aphids.</title>
        <authorList>
            <person name="Perez-Brocal V."/>
            <person name="Latorre A."/>
            <person name="Gil R."/>
            <person name="Moya A."/>
        </authorList>
    </citation>
    <scope>NUCLEOTIDE SEQUENCE</scope>
</reference>
<dbReference type="AlphaFoldDB" id="Q5EU81"/>
<evidence type="ECO:0000313" key="8">
    <source>
        <dbReference type="EMBL" id="AAW72680.1"/>
    </source>
</evidence>
<protein>
    <recommendedName>
        <fullName evidence="2 5">Methionyl-tRNA formyltransferase</fullName>
        <ecNumber evidence="2 5">2.1.2.9</ecNumber>
    </recommendedName>
</protein>
<dbReference type="GO" id="GO:0004479">
    <property type="term" value="F:methionyl-tRNA formyltransferase activity"/>
    <property type="evidence" value="ECO:0007669"/>
    <property type="project" value="UniProtKB-UniRule"/>
</dbReference>
<sequence>MLKKKTKIIFAGSDKFSLAHLQSLFFSQNIISAVLTKPDNQYFKKKKKAFSSVKNFSIKNKIKIFQPKDLYEEKFYLNIKKINPDLLIVPSYGMIIPKKILQLFPLGGINVHASLLPKWKGAAPIQRSILHGDKKTGISVIKMNSKMDSGKIIYQLSCPIYYNDNTKKLSIRLIPISLQCMYQALNIILSKKKKKFHKQKRNQETFALKIKKEEAIISWSQTVIEIDRKIRAFSLWPICKFFFKKLLIQIKKSSIISIKKNNFKNGEIVNITKKGVQVNTKTGILNIEKIKIPGKKTMYIHEILNSRRKMFIKNKILK</sequence>
<comment type="similarity">
    <text evidence="1 5">Belongs to the Fmt family.</text>
</comment>
<proteinExistence type="inferred from homology"/>
<dbReference type="PANTHER" id="PTHR11138">
    <property type="entry name" value="METHIONYL-TRNA FORMYLTRANSFERASE"/>
    <property type="match status" value="1"/>
</dbReference>
<dbReference type="InterPro" id="IPR041711">
    <property type="entry name" value="Met-tRNA-FMT_N"/>
</dbReference>
<dbReference type="NCBIfam" id="TIGR00460">
    <property type="entry name" value="fmt"/>
    <property type="match status" value="1"/>
</dbReference>
<evidence type="ECO:0000256" key="1">
    <source>
        <dbReference type="ARBA" id="ARBA00010699"/>
    </source>
</evidence>
<gene>
    <name evidence="5 8" type="primary">fmt</name>
</gene>
<dbReference type="EMBL" id="AY744382">
    <property type="protein sequence ID" value="AAW72680.1"/>
    <property type="molecule type" value="Genomic_DNA"/>
</dbReference>
<dbReference type="InterPro" id="IPR044135">
    <property type="entry name" value="Met-tRNA-FMT_C"/>
</dbReference>